<reference evidence="2" key="2">
    <citation type="submission" date="2020-09" db="EMBL/GenBank/DDBJ databases">
        <authorList>
            <person name="Sun Q."/>
            <person name="Kim S."/>
        </authorList>
    </citation>
    <scope>NUCLEOTIDE SEQUENCE</scope>
    <source>
        <strain evidence="2">KCTC 23224</strain>
    </source>
</reference>
<evidence type="ECO:0000313" key="3">
    <source>
        <dbReference type="Proteomes" id="UP000642809"/>
    </source>
</evidence>
<dbReference type="Proteomes" id="UP000642809">
    <property type="component" value="Unassembled WGS sequence"/>
</dbReference>
<feature type="domain" description="Tll0287-like" evidence="1">
    <location>
        <begin position="57"/>
        <end position="230"/>
    </location>
</feature>
<organism evidence="2 3">
    <name type="scientific">Mongoliitalea lutea</name>
    <dbReference type="NCBI Taxonomy" id="849756"/>
    <lineage>
        <taxon>Bacteria</taxon>
        <taxon>Pseudomonadati</taxon>
        <taxon>Bacteroidota</taxon>
        <taxon>Cytophagia</taxon>
        <taxon>Cytophagales</taxon>
        <taxon>Cyclobacteriaceae</taxon>
        <taxon>Mongoliitalea</taxon>
    </lineage>
</organism>
<proteinExistence type="predicted"/>
<protein>
    <recommendedName>
        <fullName evidence="1">Tll0287-like domain-containing protein</fullName>
    </recommendedName>
</protein>
<keyword evidence="3" id="KW-1185">Reference proteome</keyword>
<dbReference type="InterPro" id="IPR021796">
    <property type="entry name" value="Tll0287-like_dom"/>
</dbReference>
<gene>
    <name evidence="2" type="ORF">GCM10008106_23720</name>
</gene>
<evidence type="ECO:0000259" key="1">
    <source>
        <dbReference type="Pfam" id="PF11845"/>
    </source>
</evidence>
<reference evidence="2" key="1">
    <citation type="journal article" date="2014" name="Int. J. Syst. Evol. Microbiol.">
        <title>Complete genome sequence of Corynebacterium casei LMG S-19264T (=DSM 44701T), isolated from a smear-ripened cheese.</title>
        <authorList>
            <consortium name="US DOE Joint Genome Institute (JGI-PGF)"/>
            <person name="Walter F."/>
            <person name="Albersmeier A."/>
            <person name="Kalinowski J."/>
            <person name="Ruckert C."/>
        </authorList>
    </citation>
    <scope>NUCLEOTIDE SEQUENCE</scope>
    <source>
        <strain evidence="2">KCTC 23224</strain>
    </source>
</reference>
<sequence length="238" mass="26829">MENAFLIFLNGFCQLFLRKKEMKKFGIIILFLLIFSACGGNERVSREVFDEVNRSMEAKKLSEAQILQAAMEWGEEISTEAQQQLIGALQAAIGEKGFAGAVDFCHVNALPILKEVDEKHGVKIKRASLNYRNPLDKPDDTEEVILDAYQYNVEEGIPADPNIQKIEGGEVYLYTKAIMIPNALCLNCHGAKDSDIAPDTWKVLEEKYPNDQAINHKIGDLRGMWSIRIPKRAVVNRM</sequence>
<accession>A0A8J3G681</accession>
<dbReference type="EMBL" id="BMYF01000014">
    <property type="protein sequence ID" value="GHB41965.1"/>
    <property type="molecule type" value="Genomic_DNA"/>
</dbReference>
<name>A0A8J3G681_9BACT</name>
<dbReference type="RefSeq" id="WP_377026855.1">
    <property type="nucleotide sequence ID" value="NZ_JBHLTJ010000001.1"/>
</dbReference>
<evidence type="ECO:0000313" key="2">
    <source>
        <dbReference type="EMBL" id="GHB41965.1"/>
    </source>
</evidence>
<dbReference type="Pfam" id="PF11845">
    <property type="entry name" value="Tll0287-like"/>
    <property type="match status" value="1"/>
</dbReference>
<comment type="caution">
    <text evidence="2">The sequence shown here is derived from an EMBL/GenBank/DDBJ whole genome shotgun (WGS) entry which is preliminary data.</text>
</comment>
<dbReference type="AlphaFoldDB" id="A0A8J3G681"/>